<keyword evidence="1" id="KW-0812">Transmembrane</keyword>
<keyword evidence="1" id="KW-1133">Transmembrane helix</keyword>
<evidence type="ECO:0008006" key="4">
    <source>
        <dbReference type="Google" id="ProtNLM"/>
    </source>
</evidence>
<feature type="transmembrane region" description="Helical" evidence="1">
    <location>
        <begin position="12"/>
        <end position="32"/>
    </location>
</feature>
<accession>A0A1G1XE34</accession>
<evidence type="ECO:0000256" key="1">
    <source>
        <dbReference type="SAM" id="Phobius"/>
    </source>
</evidence>
<proteinExistence type="predicted"/>
<name>A0A1G1XE34_9BACT</name>
<organism evidence="2 3">
    <name type="scientific">Candidatus Andersenbacteria bacterium RIFCSPHIGHO2_12_FULL_45_11b</name>
    <dbReference type="NCBI Taxonomy" id="1797282"/>
    <lineage>
        <taxon>Bacteria</taxon>
        <taxon>Candidatus Anderseniibacteriota</taxon>
    </lineage>
</organism>
<keyword evidence="1" id="KW-0472">Membrane</keyword>
<reference evidence="2 3" key="1">
    <citation type="journal article" date="2016" name="Nat. Commun.">
        <title>Thousands of microbial genomes shed light on interconnected biogeochemical processes in an aquifer system.</title>
        <authorList>
            <person name="Anantharaman K."/>
            <person name="Brown C.T."/>
            <person name="Hug L.A."/>
            <person name="Sharon I."/>
            <person name="Castelle C.J."/>
            <person name="Probst A.J."/>
            <person name="Thomas B.C."/>
            <person name="Singh A."/>
            <person name="Wilkins M.J."/>
            <person name="Karaoz U."/>
            <person name="Brodie E.L."/>
            <person name="Williams K.H."/>
            <person name="Hubbard S.S."/>
            <person name="Banfield J.F."/>
        </authorList>
    </citation>
    <scope>NUCLEOTIDE SEQUENCE [LARGE SCALE GENOMIC DNA]</scope>
</reference>
<dbReference type="AlphaFoldDB" id="A0A1G1XE34"/>
<sequence length="264" mass="28425">MSMHRVLKKTAYAVGYIAVAGLLLFIIIAPFIPKKQATGPVITPEPLAPIIVENIVAIPHIAEQGPTGKTVDVVARLRNNNPRAGVVKYPISFTLYDASGTAIQSKTQDEYVLPGSIQYVAALDIPVPPGAVFDHADITTPAQPAFIVIPGSAPTPQFSIFLRDRTYVSSGAFPLEQQTGIVTNTSSFDWQKVQVVAVAVDDNGKVVGVGKTFVGKLLIGEQREFTLQWPRPSGKTNRVIAIATTDMYSDSNFVQIVGDPNNLR</sequence>
<comment type="caution">
    <text evidence="2">The sequence shown here is derived from an EMBL/GenBank/DDBJ whole genome shotgun (WGS) entry which is preliminary data.</text>
</comment>
<protein>
    <recommendedName>
        <fullName evidence="4">CARDB domain-containing protein</fullName>
    </recommendedName>
</protein>
<dbReference type="EMBL" id="MHHS01000006">
    <property type="protein sequence ID" value="OGY37557.1"/>
    <property type="molecule type" value="Genomic_DNA"/>
</dbReference>
<dbReference type="Proteomes" id="UP000177941">
    <property type="component" value="Unassembled WGS sequence"/>
</dbReference>
<evidence type="ECO:0000313" key="2">
    <source>
        <dbReference type="EMBL" id="OGY37557.1"/>
    </source>
</evidence>
<gene>
    <name evidence="2" type="ORF">A3E36_04820</name>
</gene>
<evidence type="ECO:0000313" key="3">
    <source>
        <dbReference type="Proteomes" id="UP000177941"/>
    </source>
</evidence>